<keyword evidence="4" id="KW-1185">Reference proteome</keyword>
<keyword evidence="1" id="KW-1277">Toxin-antitoxin system</keyword>
<proteinExistence type="inferred from homology"/>
<protein>
    <submittedName>
        <fullName evidence="3">DUF1778 domain-containing protein</fullName>
    </submittedName>
</protein>
<accession>A0ABW9QUB6</accession>
<reference evidence="3 4" key="1">
    <citation type="submission" date="2019-11" db="EMBL/GenBank/DDBJ databases">
        <title>Acidiferrimicrobium australis gen. nov., sp. nov., an acidophilic and obligately heterotrophic, member of the Actinobacteria that catalyses dissimilatory oxido- reduction of iron isolated from metal-rich acidic water in Chile.</title>
        <authorList>
            <person name="Gonzalez D."/>
            <person name="Huber K."/>
            <person name="Hedrich S."/>
            <person name="Rojas-Villalobos C."/>
            <person name="Quatrini R."/>
            <person name="Dinamarca M.A."/>
            <person name="Schwarz A."/>
            <person name="Canales C."/>
            <person name="Nancucheo I."/>
        </authorList>
    </citation>
    <scope>NUCLEOTIDE SEQUENCE [LARGE SCALE GENOMIC DNA]</scope>
    <source>
        <strain evidence="3 4">USS-CCA1</strain>
    </source>
</reference>
<dbReference type="EMBL" id="WJHE01000599">
    <property type="protein sequence ID" value="MST33449.1"/>
    <property type="molecule type" value="Genomic_DNA"/>
</dbReference>
<dbReference type="InterPro" id="IPR014795">
    <property type="entry name" value="TacA_1-like"/>
</dbReference>
<dbReference type="Gene3D" id="1.20.5.780">
    <property type="entry name" value="Single helix bin"/>
    <property type="match status" value="1"/>
</dbReference>
<evidence type="ECO:0000313" key="3">
    <source>
        <dbReference type="EMBL" id="MST33449.1"/>
    </source>
</evidence>
<organism evidence="3 4">
    <name type="scientific">Acidiferrimicrobium australe</name>
    <dbReference type="NCBI Taxonomy" id="2664430"/>
    <lineage>
        <taxon>Bacteria</taxon>
        <taxon>Bacillati</taxon>
        <taxon>Actinomycetota</taxon>
        <taxon>Acidimicrobiia</taxon>
        <taxon>Acidimicrobiales</taxon>
        <taxon>Acidimicrobiaceae</taxon>
        <taxon>Acidiferrimicrobium</taxon>
    </lineage>
</organism>
<evidence type="ECO:0000256" key="1">
    <source>
        <dbReference type="ARBA" id="ARBA00022649"/>
    </source>
</evidence>
<sequence>MSAKSRRREMRADPDAEQTIAAAARLGHQSVSAFVLGAALAEADRVLARREVTLMAAEQFDALASSLEAAEPAPKLAQVAERTRSFDRR</sequence>
<evidence type="ECO:0000313" key="4">
    <source>
        <dbReference type="Proteomes" id="UP000437736"/>
    </source>
</evidence>
<dbReference type="InterPro" id="IPR010985">
    <property type="entry name" value="Ribbon_hlx_hlx"/>
</dbReference>
<comment type="caution">
    <text evidence="3">The sequence shown here is derived from an EMBL/GenBank/DDBJ whole genome shotgun (WGS) entry which is preliminary data.</text>
</comment>
<name>A0ABW9QUB6_9ACTN</name>
<dbReference type="Proteomes" id="UP000437736">
    <property type="component" value="Unassembled WGS sequence"/>
</dbReference>
<gene>
    <name evidence="3" type="ORF">GHK86_12055</name>
</gene>
<dbReference type="Pfam" id="PF08681">
    <property type="entry name" value="TacA1"/>
    <property type="match status" value="1"/>
</dbReference>
<comment type="similarity">
    <text evidence="2">Belongs to the TacA antitoxin family.</text>
</comment>
<dbReference type="PANTHER" id="PTHR35401">
    <property type="entry name" value="COPG FAMILY HELIX-TURN-HELIX PROTEIN-RELATED-RELATED"/>
    <property type="match status" value="1"/>
</dbReference>
<evidence type="ECO:0000256" key="2">
    <source>
        <dbReference type="ARBA" id="ARBA00049988"/>
    </source>
</evidence>
<dbReference type="SUPFAM" id="SSF47598">
    <property type="entry name" value="Ribbon-helix-helix"/>
    <property type="match status" value="1"/>
</dbReference>